<comment type="subcellular location">
    <subcellularLocation>
        <location evidence="1">Membrane</location>
        <topology evidence="1">Single-pass membrane protein</topology>
    </subcellularLocation>
</comment>
<organism evidence="7 8">
    <name type="scientific">Spirosoma liriopis</name>
    <dbReference type="NCBI Taxonomy" id="2937440"/>
    <lineage>
        <taxon>Bacteria</taxon>
        <taxon>Pseudomonadati</taxon>
        <taxon>Bacteroidota</taxon>
        <taxon>Cytophagia</taxon>
        <taxon>Cytophagales</taxon>
        <taxon>Cytophagaceae</taxon>
        <taxon>Spirosoma</taxon>
    </lineage>
</organism>
<evidence type="ECO:0000256" key="5">
    <source>
        <dbReference type="SAM" id="SignalP"/>
    </source>
</evidence>
<keyword evidence="3" id="KW-1133">Transmembrane helix</keyword>
<name>A0ABT0HSL0_9BACT</name>
<gene>
    <name evidence="7" type="ORF">M0L20_24885</name>
</gene>
<proteinExistence type="predicted"/>
<dbReference type="NCBIfam" id="TIGR01352">
    <property type="entry name" value="tonB_Cterm"/>
    <property type="match status" value="1"/>
</dbReference>
<evidence type="ECO:0000256" key="2">
    <source>
        <dbReference type="ARBA" id="ARBA00022692"/>
    </source>
</evidence>
<dbReference type="EMBL" id="JALPRF010000006">
    <property type="protein sequence ID" value="MCK8495132.1"/>
    <property type="molecule type" value="Genomic_DNA"/>
</dbReference>
<dbReference type="SUPFAM" id="SSF74653">
    <property type="entry name" value="TolA/TonB C-terminal domain"/>
    <property type="match status" value="1"/>
</dbReference>
<feature type="domain" description="TonB C-terminal" evidence="6">
    <location>
        <begin position="245"/>
        <end position="337"/>
    </location>
</feature>
<reference evidence="7 8" key="1">
    <citation type="submission" date="2022-04" db="EMBL/GenBank/DDBJ databases">
        <title>Spirosoma sp. strain RP8 genome sequencing and assembly.</title>
        <authorList>
            <person name="Jung Y."/>
        </authorList>
    </citation>
    <scope>NUCLEOTIDE SEQUENCE [LARGE SCALE GENOMIC DNA]</scope>
    <source>
        <strain evidence="7 8">RP8</strain>
    </source>
</reference>
<keyword evidence="8" id="KW-1185">Reference proteome</keyword>
<protein>
    <submittedName>
        <fullName evidence="7">TonB family protein</fullName>
    </submittedName>
</protein>
<evidence type="ECO:0000256" key="1">
    <source>
        <dbReference type="ARBA" id="ARBA00004167"/>
    </source>
</evidence>
<dbReference type="PROSITE" id="PS52015">
    <property type="entry name" value="TONB_CTD"/>
    <property type="match status" value="1"/>
</dbReference>
<feature type="chain" id="PRO_5047214408" evidence="5">
    <location>
        <begin position="21"/>
        <end position="381"/>
    </location>
</feature>
<sequence>MNRFTILSALLFIRAATAWGQCTVTKDGFGQVVTICESYVSEAAYRFPASSHQQVMLLGSEFYTFPVLQKGTIQLDESGKAIPCYLAFNLVNHEVTCQISKDIAPKIVTPYAFTINGNTFIRQPKAMLGIKYEAYVMLVYNGQTKLLKSLTSRLIQKSIRNGYEKSSSFEGYYQTKERYYIQIGDTPPQPVSLTKRSLETVLRDPSGQLSATIPDKRLTESDVVKIVTNYDSRLPETTLNNTQLSNDIGFTDFLQKNVKYPNIAWNNGAYGRVYAGFDVDETGQITNVKLLSPDNVGFGFDQAVTRAFEKLSKVKSDYAGNYVLPVTFTYTNRSVSSTNNVPINTLPADRLEGRTVLPELVVPVVISKTGLTSREVWGYYK</sequence>
<dbReference type="RefSeq" id="WP_248479815.1">
    <property type="nucleotide sequence ID" value="NZ_JALPRF010000006.1"/>
</dbReference>
<feature type="signal peptide" evidence="5">
    <location>
        <begin position="1"/>
        <end position="20"/>
    </location>
</feature>
<dbReference type="Proteomes" id="UP001202180">
    <property type="component" value="Unassembled WGS sequence"/>
</dbReference>
<keyword evidence="2" id="KW-0812">Transmembrane</keyword>
<dbReference type="InterPro" id="IPR037682">
    <property type="entry name" value="TonB_C"/>
</dbReference>
<comment type="caution">
    <text evidence="7">The sequence shown here is derived from an EMBL/GenBank/DDBJ whole genome shotgun (WGS) entry which is preliminary data.</text>
</comment>
<accession>A0ABT0HSL0</accession>
<keyword evidence="5" id="KW-0732">Signal</keyword>
<evidence type="ECO:0000259" key="6">
    <source>
        <dbReference type="PROSITE" id="PS52015"/>
    </source>
</evidence>
<dbReference type="InterPro" id="IPR006260">
    <property type="entry name" value="TonB/TolA_C"/>
</dbReference>
<evidence type="ECO:0000313" key="8">
    <source>
        <dbReference type="Proteomes" id="UP001202180"/>
    </source>
</evidence>
<evidence type="ECO:0000256" key="3">
    <source>
        <dbReference type="ARBA" id="ARBA00022989"/>
    </source>
</evidence>
<evidence type="ECO:0000256" key="4">
    <source>
        <dbReference type="ARBA" id="ARBA00023136"/>
    </source>
</evidence>
<dbReference type="Gene3D" id="3.30.1150.10">
    <property type="match status" value="1"/>
</dbReference>
<keyword evidence="4" id="KW-0472">Membrane</keyword>
<dbReference type="Pfam" id="PF03544">
    <property type="entry name" value="TonB_C"/>
    <property type="match status" value="1"/>
</dbReference>
<evidence type="ECO:0000313" key="7">
    <source>
        <dbReference type="EMBL" id="MCK8495132.1"/>
    </source>
</evidence>